<dbReference type="EMBL" id="RJJD01000021">
    <property type="protein sequence ID" value="RNI22503.1"/>
    <property type="molecule type" value="Genomic_DNA"/>
</dbReference>
<dbReference type="InterPro" id="IPR050237">
    <property type="entry name" value="ATP-dep_AMP-bd_enzyme"/>
</dbReference>
<dbReference type="Pfam" id="PF00501">
    <property type="entry name" value="AMP-binding"/>
    <property type="match status" value="1"/>
</dbReference>
<dbReference type="InterPro" id="IPR042099">
    <property type="entry name" value="ANL_N_sf"/>
</dbReference>
<dbReference type="Proteomes" id="UP000272117">
    <property type="component" value="Unassembled WGS sequence"/>
</dbReference>
<organism evidence="2 3">
    <name type="scientific">Rufibacter latericius</name>
    <dbReference type="NCBI Taxonomy" id="2487040"/>
    <lineage>
        <taxon>Bacteria</taxon>
        <taxon>Pseudomonadati</taxon>
        <taxon>Bacteroidota</taxon>
        <taxon>Cytophagia</taxon>
        <taxon>Cytophagales</taxon>
        <taxon>Hymenobacteraceae</taxon>
        <taxon>Rufibacter</taxon>
    </lineage>
</organism>
<dbReference type="Gene3D" id="3.30.300.30">
    <property type="match status" value="1"/>
</dbReference>
<dbReference type="InterPro" id="IPR000873">
    <property type="entry name" value="AMP-dep_synth/lig_dom"/>
</dbReference>
<name>A0A3M9MCE6_9BACT</name>
<proteinExistence type="predicted"/>
<comment type="caution">
    <text evidence="2">The sequence shown here is derived from an EMBL/GenBank/DDBJ whole genome shotgun (WGS) entry which is preliminary data.</text>
</comment>
<dbReference type="AlphaFoldDB" id="A0A3M9MCE6"/>
<keyword evidence="3" id="KW-1185">Reference proteome</keyword>
<reference evidence="2 3" key="1">
    <citation type="submission" date="2018-11" db="EMBL/GenBank/DDBJ databases">
        <title>Rufibacter latericius sp. nov., isolated from water in Baiyang Lake.</title>
        <authorList>
            <person name="Yang Y."/>
        </authorList>
    </citation>
    <scope>NUCLEOTIDE SEQUENCE [LARGE SCALE GENOMIC DNA]</scope>
    <source>
        <strain evidence="2 3">R-22-1c-1</strain>
    </source>
</reference>
<dbReference type="OrthoDB" id="8870348at2"/>
<gene>
    <name evidence="2" type="ORF">EFB08_20610</name>
</gene>
<dbReference type="SUPFAM" id="SSF56801">
    <property type="entry name" value="Acetyl-CoA synthetase-like"/>
    <property type="match status" value="1"/>
</dbReference>
<dbReference type="InterPro" id="IPR045851">
    <property type="entry name" value="AMP-bd_C_sf"/>
</dbReference>
<accession>A0A3M9MCE6</accession>
<feature type="domain" description="AMP-dependent synthetase/ligase" evidence="1">
    <location>
        <begin position="53"/>
        <end position="208"/>
    </location>
</feature>
<dbReference type="PANTHER" id="PTHR43767:SF1">
    <property type="entry name" value="NONRIBOSOMAL PEPTIDE SYNTHASE PES1 (EUROFUNG)-RELATED"/>
    <property type="match status" value="1"/>
</dbReference>
<evidence type="ECO:0000313" key="3">
    <source>
        <dbReference type="Proteomes" id="UP000272117"/>
    </source>
</evidence>
<dbReference type="GO" id="GO:0016878">
    <property type="term" value="F:acid-thiol ligase activity"/>
    <property type="evidence" value="ECO:0007669"/>
    <property type="project" value="UniProtKB-ARBA"/>
</dbReference>
<dbReference type="PANTHER" id="PTHR43767">
    <property type="entry name" value="LONG-CHAIN-FATTY-ACID--COA LIGASE"/>
    <property type="match status" value="1"/>
</dbReference>
<evidence type="ECO:0000259" key="1">
    <source>
        <dbReference type="Pfam" id="PF00501"/>
    </source>
</evidence>
<sequence>MPDHLLLNGKKFFYDEIQHYSFRESIPIDGYEAKTLEFCKQWMLGVQEYPVQTSGSTGKPKLLELTRNRMEASAKRTLRLFDLQPEDRVLVCMNTEYIAGMMMLVRGLVGHLHLTIIEPIGNPLASVDPEAEFDFVAMVPLQLQTILEQTPEKKAKLNQMKALLLGGAAISKSLEEAVQDLQVPVYQSYGMTETISHIAVRRLNGQEKTDYYTAPPEVTLGQDERGCLTISADVTGEETIITNDLVDLLEGNSFRWLGRADNTINSGGVKVQLEKVEAAVGEALADLGISRRYFAAALPDETLGERLIAVLEGSPLTDVEEANLKGKLSESLSKFEIPKQFGYLPRLPETATGKIDRRGGMTLL</sequence>
<dbReference type="Gene3D" id="3.40.50.12780">
    <property type="entry name" value="N-terminal domain of ligase-like"/>
    <property type="match status" value="1"/>
</dbReference>
<dbReference type="RefSeq" id="WP_123128862.1">
    <property type="nucleotide sequence ID" value="NZ_RJJD01000021.1"/>
</dbReference>
<protein>
    <submittedName>
        <fullName evidence="2">Acyl-CoA synthetase</fullName>
    </submittedName>
</protein>
<evidence type="ECO:0000313" key="2">
    <source>
        <dbReference type="EMBL" id="RNI22503.1"/>
    </source>
</evidence>